<dbReference type="STRING" id="469378.Ccur_02030"/>
<protein>
    <submittedName>
        <fullName evidence="2">NifU-like protein</fullName>
    </submittedName>
</protein>
<evidence type="ECO:0000313" key="2">
    <source>
        <dbReference type="EMBL" id="ACU93934.1"/>
    </source>
</evidence>
<dbReference type="HOGENOM" id="CLU_1382215_0_0_11"/>
<dbReference type="GO" id="GO:0051536">
    <property type="term" value="F:iron-sulfur cluster binding"/>
    <property type="evidence" value="ECO:0007669"/>
    <property type="project" value="InterPro"/>
</dbReference>
<evidence type="ECO:0000313" key="3">
    <source>
        <dbReference type="Proteomes" id="UP000000954"/>
    </source>
</evidence>
<feature type="domain" description="NIF system FeS cluster assembly NifU N-terminal" evidence="1">
    <location>
        <begin position="13"/>
        <end position="132"/>
    </location>
</feature>
<dbReference type="Proteomes" id="UP000000954">
    <property type="component" value="Chromosome"/>
</dbReference>
<gene>
    <name evidence="2" type="ordered locus">Ccur_02030</name>
</gene>
<keyword evidence="3" id="KW-1185">Reference proteome</keyword>
<dbReference type="GO" id="GO:0016226">
    <property type="term" value="P:iron-sulfur cluster assembly"/>
    <property type="evidence" value="ECO:0007669"/>
    <property type="project" value="InterPro"/>
</dbReference>
<evidence type="ECO:0000259" key="1">
    <source>
        <dbReference type="Pfam" id="PF01592"/>
    </source>
</evidence>
<reference evidence="2 3" key="1">
    <citation type="journal article" date="2009" name="Stand. Genomic Sci.">
        <title>Complete genome sequence of Cryptobacterium curtum type strain (12-3).</title>
        <authorList>
            <person name="Mavrommatis K."/>
            <person name="Pukall R."/>
            <person name="Rohde C."/>
            <person name="Chen F."/>
            <person name="Sims D."/>
            <person name="Brettin T."/>
            <person name="Kuske C."/>
            <person name="Detter J.C."/>
            <person name="Han C."/>
            <person name="Lapidus A."/>
            <person name="Copeland A."/>
            <person name="Glavina Del Rio T."/>
            <person name="Nolan M."/>
            <person name="Lucas S."/>
            <person name="Tice H."/>
            <person name="Cheng J.F."/>
            <person name="Bruce D."/>
            <person name="Goodwin L."/>
            <person name="Pitluck S."/>
            <person name="Ovchinnikova G."/>
            <person name="Pati A."/>
            <person name="Ivanova N."/>
            <person name="Chen A."/>
            <person name="Palaniappan K."/>
            <person name="Chain P."/>
            <person name="D'haeseleer P."/>
            <person name="Goker M."/>
            <person name="Bristow J."/>
            <person name="Eisen J.A."/>
            <person name="Markowitz V."/>
            <person name="Hugenholtz P."/>
            <person name="Rohde M."/>
            <person name="Klenk H.P."/>
            <person name="Kyrpides N.C."/>
        </authorList>
    </citation>
    <scope>NUCLEOTIDE SEQUENCE [LARGE SCALE GENOMIC DNA]</scope>
    <source>
        <strain evidence="3">ATCC 700683 / DSM 15641 / 12-3</strain>
    </source>
</reference>
<dbReference type="SUPFAM" id="SSF82649">
    <property type="entry name" value="SufE/NifU"/>
    <property type="match status" value="1"/>
</dbReference>
<proteinExistence type="predicted"/>
<dbReference type="AlphaFoldDB" id="C7MLZ4"/>
<accession>C7MLZ4</accession>
<dbReference type="GO" id="GO:0005506">
    <property type="term" value="F:iron ion binding"/>
    <property type="evidence" value="ECO:0007669"/>
    <property type="project" value="InterPro"/>
</dbReference>
<dbReference type="Gene3D" id="3.90.1010.10">
    <property type="match status" value="1"/>
</dbReference>
<dbReference type="KEGG" id="ccu:Ccur_02030"/>
<dbReference type="InterPro" id="IPR002871">
    <property type="entry name" value="NIF_FeS_clus_asmbl_NifU_N"/>
</dbReference>
<dbReference type="eggNOG" id="COG0822">
    <property type="taxonomic scope" value="Bacteria"/>
</dbReference>
<dbReference type="EMBL" id="CP001682">
    <property type="protein sequence ID" value="ACU93934.1"/>
    <property type="molecule type" value="Genomic_DNA"/>
</dbReference>
<organism evidence="2 3">
    <name type="scientific">Cryptobacterium curtum (strain ATCC 700683 / DSM 15641 / CCUG 43107 / 12-3)</name>
    <dbReference type="NCBI Taxonomy" id="469378"/>
    <lineage>
        <taxon>Bacteria</taxon>
        <taxon>Bacillati</taxon>
        <taxon>Actinomycetota</taxon>
        <taxon>Coriobacteriia</taxon>
        <taxon>Eggerthellales</taxon>
        <taxon>Eggerthellaceae</taxon>
        <taxon>Cryptobacterium</taxon>
    </lineage>
</organism>
<dbReference type="Pfam" id="PF01592">
    <property type="entry name" value="NifU_N"/>
    <property type="match status" value="1"/>
</dbReference>
<sequence length="175" mass="19098">MYQTQAEEGVRGYSDRLLTVVANFRNSGIPEGCNARGMAGKSKHGEVACQIFAVIDPATYTIDRIGFRSRGCLAMTACASQLCVMAHGLPIERALTITVADLKRTLDGVPTEKQDTPAFAIEALHSAIGDFLLEQGGLDLLDTIAPCDRDGINCLLCEHCSLRDQRVDWMIDHRD</sequence>
<name>C7MLZ4_CRYCD</name>